<evidence type="ECO:0000256" key="1">
    <source>
        <dbReference type="ARBA" id="ARBA00009156"/>
    </source>
</evidence>
<keyword evidence="3 5" id="KW-0808">Transferase</keyword>
<dbReference type="Gene3D" id="3.30.420.40">
    <property type="match status" value="2"/>
</dbReference>
<comment type="similarity">
    <text evidence="1 5">Belongs to the FGGY kinase family.</text>
</comment>
<evidence type="ECO:0000256" key="2">
    <source>
        <dbReference type="ARBA" id="ARBA00022629"/>
    </source>
</evidence>
<dbReference type="Proteomes" id="UP000192448">
    <property type="component" value="Unassembled WGS sequence"/>
</dbReference>
<dbReference type="CDD" id="cd07804">
    <property type="entry name" value="ASKHA_NBD_FGGY_RrXK-like"/>
    <property type="match status" value="1"/>
</dbReference>
<dbReference type="PROSITE" id="PS00445">
    <property type="entry name" value="FGGY_KINASES_2"/>
    <property type="match status" value="1"/>
</dbReference>
<keyword evidence="9" id="KW-1185">Reference proteome</keyword>
<dbReference type="SUPFAM" id="SSF53067">
    <property type="entry name" value="Actin-like ATPase domain"/>
    <property type="match status" value="2"/>
</dbReference>
<dbReference type="Pfam" id="PF00370">
    <property type="entry name" value="FGGY_N"/>
    <property type="match status" value="1"/>
</dbReference>
<dbReference type="PIRSF" id="PIRSF000538">
    <property type="entry name" value="GlpK"/>
    <property type="match status" value="1"/>
</dbReference>
<comment type="caution">
    <text evidence="8">The sequence shown here is derived from an EMBL/GenBank/DDBJ whole genome shotgun (WGS) entry which is preliminary data.</text>
</comment>
<keyword evidence="2" id="KW-0119">Carbohydrate metabolism</keyword>
<dbReference type="PANTHER" id="PTHR43095">
    <property type="entry name" value="SUGAR KINASE"/>
    <property type="match status" value="1"/>
</dbReference>
<dbReference type="AlphaFoldDB" id="A0A1X0B8P5"/>
<organism evidence="8 9">
    <name type="scientific">Mycobacterium aquaticum</name>
    <dbReference type="NCBI Taxonomy" id="1927124"/>
    <lineage>
        <taxon>Bacteria</taxon>
        <taxon>Bacillati</taxon>
        <taxon>Actinomycetota</taxon>
        <taxon>Actinomycetes</taxon>
        <taxon>Mycobacteriales</taxon>
        <taxon>Mycobacteriaceae</taxon>
        <taxon>Mycobacterium</taxon>
    </lineage>
</organism>
<evidence type="ECO:0000313" key="9">
    <source>
        <dbReference type="Proteomes" id="UP000192448"/>
    </source>
</evidence>
<dbReference type="InterPro" id="IPR018485">
    <property type="entry name" value="FGGY_C"/>
</dbReference>
<feature type="domain" description="Carbohydrate kinase FGGY N-terminal" evidence="6">
    <location>
        <begin position="4"/>
        <end position="247"/>
    </location>
</feature>
<gene>
    <name evidence="8" type="ORF">BST13_04955</name>
</gene>
<keyword evidence="2" id="KW-0859">Xylose metabolism</keyword>
<dbReference type="STRING" id="1927124.BST13_04955"/>
<dbReference type="InterPro" id="IPR050406">
    <property type="entry name" value="FGGY_Carb_Kinase"/>
</dbReference>
<evidence type="ECO:0000259" key="6">
    <source>
        <dbReference type="Pfam" id="PF00370"/>
    </source>
</evidence>
<dbReference type="InterPro" id="IPR043129">
    <property type="entry name" value="ATPase_NBD"/>
</dbReference>
<dbReference type="RefSeq" id="WP_083161215.1">
    <property type="nucleotide sequence ID" value="NZ_MVHF01000003.1"/>
</dbReference>
<reference evidence="8 9" key="1">
    <citation type="submission" date="2017-02" db="EMBL/GenBank/DDBJ databases">
        <title>The new phylogeny of genus Mycobacterium.</title>
        <authorList>
            <person name="Tortoli E."/>
            <person name="Trovato A."/>
            <person name="Cirillo D.M."/>
        </authorList>
    </citation>
    <scope>NUCLEOTIDE SEQUENCE [LARGE SCALE GENOMIC DNA]</scope>
    <source>
        <strain evidence="8 9">RW6</strain>
    </source>
</reference>
<dbReference type="GO" id="GO:0042732">
    <property type="term" value="P:D-xylose metabolic process"/>
    <property type="evidence" value="ECO:0007669"/>
    <property type="project" value="UniProtKB-KW"/>
</dbReference>
<dbReference type="GO" id="GO:0016301">
    <property type="term" value="F:kinase activity"/>
    <property type="evidence" value="ECO:0007669"/>
    <property type="project" value="UniProtKB-KW"/>
</dbReference>
<dbReference type="GO" id="GO:0016773">
    <property type="term" value="F:phosphotransferase activity, alcohol group as acceptor"/>
    <property type="evidence" value="ECO:0007669"/>
    <property type="project" value="InterPro"/>
</dbReference>
<accession>A0A1X0B8P5</accession>
<name>A0A1X0B8P5_9MYCO</name>
<sequence>MEVLLGIDMGTGSTKGVLVDTSGSVIATETVAHSMDLPRPGWAEVDAENLWWREVCLISTALMARMPSGAALAGMCVSGVGPCLVLCDDDLRPLRPAILYGIDTRAAAEIAALTAEFGEAEILERAGTLLSSQAVGPKLEWVRRHEPEVFERATGWFGSNSFIAAKLTGEYVMDHHTASQCDPLYATRDFTWNLPWAQRICAHLPLPRLVWPSEVVGTVTAQAAAATGVPAGTPVVAGTVDAYSEAFSVGVRRPGDQMLMYGSTMFLVQVIAEYHSDPALWTTAGVERSTLALAAGTSTAGSLINWLQGVTGGASFEELVAEAGDVPPGSEGLLVLPYLAGERTPVFDPQARGVVAGLTLRHGRGHLFRAAYEGISFGIRQILERFDDAHSGTRTVAVGGGLRSPIWVQAVSDITGRPQLIPEQGIGASYGDALLAAIGTGLVPADTDWAKIAREIKPDARNRALYDDLYSTWRELYPATREQVHRLSGQTTG</sequence>
<dbReference type="InterPro" id="IPR000577">
    <property type="entry name" value="Carb_kinase_FGGY"/>
</dbReference>
<evidence type="ECO:0000256" key="3">
    <source>
        <dbReference type="ARBA" id="ARBA00022679"/>
    </source>
</evidence>
<protein>
    <submittedName>
        <fullName evidence="8">Sugar kinase</fullName>
    </submittedName>
</protein>
<dbReference type="Pfam" id="PF02782">
    <property type="entry name" value="FGGY_C"/>
    <property type="match status" value="1"/>
</dbReference>
<evidence type="ECO:0000256" key="5">
    <source>
        <dbReference type="RuleBase" id="RU003733"/>
    </source>
</evidence>
<dbReference type="InterPro" id="IPR018484">
    <property type="entry name" value="FGGY_N"/>
</dbReference>
<proteinExistence type="inferred from homology"/>
<dbReference type="InterPro" id="IPR018483">
    <property type="entry name" value="Carb_kinase_FGGY_CS"/>
</dbReference>
<evidence type="ECO:0000259" key="7">
    <source>
        <dbReference type="Pfam" id="PF02782"/>
    </source>
</evidence>
<keyword evidence="4 5" id="KW-0418">Kinase</keyword>
<evidence type="ECO:0000256" key="4">
    <source>
        <dbReference type="ARBA" id="ARBA00022777"/>
    </source>
</evidence>
<feature type="domain" description="Carbohydrate kinase FGGY C-terminal" evidence="7">
    <location>
        <begin position="263"/>
        <end position="438"/>
    </location>
</feature>
<dbReference type="EMBL" id="MVHF01000003">
    <property type="protein sequence ID" value="ORA38731.1"/>
    <property type="molecule type" value="Genomic_DNA"/>
</dbReference>
<dbReference type="PANTHER" id="PTHR43095:SF5">
    <property type="entry name" value="XYLULOSE KINASE"/>
    <property type="match status" value="1"/>
</dbReference>
<evidence type="ECO:0000313" key="8">
    <source>
        <dbReference type="EMBL" id="ORA38731.1"/>
    </source>
</evidence>